<accession>A0AAD9TEW6</accession>
<evidence type="ECO:0000313" key="2">
    <source>
        <dbReference type="EMBL" id="KAK2634895.1"/>
    </source>
</evidence>
<sequence>MNFIPQASHYTTILSNFLKKNPPQWNTSYSEAVAHLKRISQKPPHLHIPSSGQLILQTDVSDHFWGAILIEEIKRNRHYCGHGNGQFKDAQKHYHTVYKEILAVKNGISKFDFHPRTRSFVIEMDNSSFLKVLEFRNKLPSNPQLLRLNDWFSRYGFSVKHIKGHNNIILDMLSRPHPITLISQTGSIPLLYMITSSASSLASSPSILHPPHFPPELMVTIPPGQSPSVM</sequence>
<dbReference type="PANTHER" id="PTHR33064:SF37">
    <property type="entry name" value="RIBONUCLEASE H"/>
    <property type="match status" value="1"/>
</dbReference>
<dbReference type="InterPro" id="IPR041577">
    <property type="entry name" value="RT_RNaseH_2"/>
</dbReference>
<dbReference type="InterPro" id="IPR043502">
    <property type="entry name" value="DNA/RNA_pol_sf"/>
</dbReference>
<name>A0AAD9TEW6_9ROSI</name>
<protein>
    <recommendedName>
        <fullName evidence="1">Reverse transcriptase/retrotransposon-derived protein RNase H-like domain-containing protein</fullName>
    </recommendedName>
</protein>
<dbReference type="SUPFAM" id="SSF56672">
    <property type="entry name" value="DNA/RNA polymerases"/>
    <property type="match status" value="1"/>
</dbReference>
<gene>
    <name evidence="2" type="ORF">Ddye_029687</name>
</gene>
<comment type="caution">
    <text evidence="2">The sequence shown here is derived from an EMBL/GenBank/DDBJ whole genome shotgun (WGS) entry which is preliminary data.</text>
</comment>
<dbReference type="Pfam" id="PF17919">
    <property type="entry name" value="RT_RNaseH_2"/>
    <property type="match status" value="1"/>
</dbReference>
<feature type="domain" description="Reverse transcriptase/retrotransposon-derived protein RNase H-like" evidence="1">
    <location>
        <begin position="25"/>
        <end position="113"/>
    </location>
</feature>
<dbReference type="EMBL" id="JANJYI010000009">
    <property type="protein sequence ID" value="KAK2634895.1"/>
    <property type="molecule type" value="Genomic_DNA"/>
</dbReference>
<organism evidence="2 3">
    <name type="scientific">Dipteronia dyeriana</name>
    <dbReference type="NCBI Taxonomy" id="168575"/>
    <lineage>
        <taxon>Eukaryota</taxon>
        <taxon>Viridiplantae</taxon>
        <taxon>Streptophyta</taxon>
        <taxon>Embryophyta</taxon>
        <taxon>Tracheophyta</taxon>
        <taxon>Spermatophyta</taxon>
        <taxon>Magnoliopsida</taxon>
        <taxon>eudicotyledons</taxon>
        <taxon>Gunneridae</taxon>
        <taxon>Pentapetalae</taxon>
        <taxon>rosids</taxon>
        <taxon>malvids</taxon>
        <taxon>Sapindales</taxon>
        <taxon>Sapindaceae</taxon>
        <taxon>Hippocastanoideae</taxon>
        <taxon>Acereae</taxon>
        <taxon>Dipteronia</taxon>
    </lineage>
</organism>
<evidence type="ECO:0000313" key="3">
    <source>
        <dbReference type="Proteomes" id="UP001280121"/>
    </source>
</evidence>
<dbReference type="InterPro" id="IPR051320">
    <property type="entry name" value="Viral_Replic_Matur_Polypro"/>
</dbReference>
<evidence type="ECO:0000259" key="1">
    <source>
        <dbReference type="Pfam" id="PF17919"/>
    </source>
</evidence>
<reference evidence="2" key="1">
    <citation type="journal article" date="2023" name="Plant J.">
        <title>Genome sequences and population genomics provide insights into the demographic history, inbreeding, and mutation load of two 'living fossil' tree species of Dipteronia.</title>
        <authorList>
            <person name="Feng Y."/>
            <person name="Comes H.P."/>
            <person name="Chen J."/>
            <person name="Zhu S."/>
            <person name="Lu R."/>
            <person name="Zhang X."/>
            <person name="Li P."/>
            <person name="Qiu J."/>
            <person name="Olsen K.M."/>
            <person name="Qiu Y."/>
        </authorList>
    </citation>
    <scope>NUCLEOTIDE SEQUENCE</scope>
    <source>
        <strain evidence="2">KIB01</strain>
    </source>
</reference>
<dbReference type="PANTHER" id="PTHR33064">
    <property type="entry name" value="POL PROTEIN"/>
    <property type="match status" value="1"/>
</dbReference>
<dbReference type="Proteomes" id="UP001280121">
    <property type="component" value="Unassembled WGS sequence"/>
</dbReference>
<keyword evidence="3" id="KW-1185">Reference proteome</keyword>
<proteinExistence type="predicted"/>
<dbReference type="AlphaFoldDB" id="A0AAD9TEW6"/>